<dbReference type="SUPFAM" id="SSF51621">
    <property type="entry name" value="Phosphoenolpyruvate/pyruvate domain"/>
    <property type="match status" value="1"/>
</dbReference>
<organism evidence="5 6">
    <name type="scientific">Rodentibacter pneumotropicus</name>
    <dbReference type="NCBI Taxonomy" id="758"/>
    <lineage>
        <taxon>Bacteria</taxon>
        <taxon>Pseudomonadati</taxon>
        <taxon>Pseudomonadota</taxon>
        <taxon>Gammaproteobacteria</taxon>
        <taxon>Pasteurellales</taxon>
        <taxon>Pasteurellaceae</taxon>
        <taxon>Rodentibacter</taxon>
    </lineage>
</organism>
<dbReference type="InterPro" id="IPR018129">
    <property type="entry name" value="PEP_COase_Lys_AS"/>
</dbReference>
<dbReference type="PANTHER" id="PTHR30523">
    <property type="entry name" value="PHOSPHOENOLPYRUVATE CARBOXYLASE"/>
    <property type="match status" value="1"/>
</dbReference>
<feature type="active site" evidence="4">
    <location>
        <position position="138"/>
    </location>
</feature>
<sequence length="172" mass="19478">MTQEYATLRNNINMLGRFLGETINDAQGADILELIENIRKLSRDSRAGDDNARQALLKTLANISTDNIIPVARAFSQFLNLTNIAEQYQTISREHSQKAPSERSLHALFTRLKTENASKEEVYKTIEKLLIELVLTAHPTETTRRSLIHKHVEINKCLSKLEHGDLTQKNAA</sequence>
<evidence type="ECO:0000256" key="2">
    <source>
        <dbReference type="ARBA" id="ARBA00022419"/>
    </source>
</evidence>
<dbReference type="GO" id="GO:0005829">
    <property type="term" value="C:cytosol"/>
    <property type="evidence" value="ECO:0007669"/>
    <property type="project" value="TreeGrafter"/>
</dbReference>
<reference evidence="5 6" key="1">
    <citation type="submission" date="2018-12" db="EMBL/GenBank/DDBJ databases">
        <authorList>
            <consortium name="Pathogen Informatics"/>
        </authorList>
    </citation>
    <scope>NUCLEOTIDE SEQUENCE [LARGE SCALE GENOMIC DNA]</scope>
    <source>
        <strain evidence="5 6">NCTC8284</strain>
    </source>
</reference>
<name>A0A448MPE2_9PAST</name>
<dbReference type="GO" id="GO:0015977">
    <property type="term" value="P:carbon fixation"/>
    <property type="evidence" value="ECO:0007669"/>
    <property type="project" value="InterPro"/>
</dbReference>
<comment type="function">
    <text evidence="1">Forms oxaloacetate, a four-carbon dicarboxylic acid source for the tricarboxylic acid cycle.</text>
</comment>
<dbReference type="GO" id="GO:0008964">
    <property type="term" value="F:phosphoenolpyruvate carboxylase activity"/>
    <property type="evidence" value="ECO:0007669"/>
    <property type="project" value="UniProtKB-EC"/>
</dbReference>
<dbReference type="KEGG" id="rpne:NCTC8284_02223"/>
<evidence type="ECO:0000256" key="4">
    <source>
        <dbReference type="PROSITE-ProRule" id="PRU10111"/>
    </source>
</evidence>
<dbReference type="InterPro" id="IPR015813">
    <property type="entry name" value="Pyrv/PenolPyrv_kinase-like_dom"/>
</dbReference>
<accession>A0A448MPE2</accession>
<protein>
    <recommendedName>
        <fullName evidence="2">Phosphoenolpyruvate carboxylase</fullName>
    </recommendedName>
</protein>
<gene>
    <name evidence="5" type="primary">ppc_1</name>
    <name evidence="5" type="ORF">NCTC8284_02223</name>
</gene>
<dbReference type="Proteomes" id="UP000278733">
    <property type="component" value="Chromosome"/>
</dbReference>
<evidence type="ECO:0000256" key="3">
    <source>
        <dbReference type="ARBA" id="ARBA00048995"/>
    </source>
</evidence>
<evidence type="ECO:0000256" key="1">
    <source>
        <dbReference type="ARBA" id="ARBA00003670"/>
    </source>
</evidence>
<dbReference type="InterPro" id="IPR021135">
    <property type="entry name" value="PEP_COase"/>
</dbReference>
<comment type="catalytic activity">
    <reaction evidence="3">
        <text>oxaloacetate + phosphate = phosphoenolpyruvate + hydrogencarbonate</text>
        <dbReference type="Rhea" id="RHEA:28370"/>
        <dbReference type="ChEBI" id="CHEBI:16452"/>
        <dbReference type="ChEBI" id="CHEBI:17544"/>
        <dbReference type="ChEBI" id="CHEBI:43474"/>
        <dbReference type="ChEBI" id="CHEBI:58702"/>
        <dbReference type="EC" id="4.1.1.31"/>
    </reaction>
</comment>
<proteinExistence type="predicted"/>
<dbReference type="PROSITE" id="PS00781">
    <property type="entry name" value="PEPCASE_1"/>
    <property type="match status" value="1"/>
</dbReference>
<evidence type="ECO:0000313" key="6">
    <source>
        <dbReference type="Proteomes" id="UP000278733"/>
    </source>
</evidence>
<keyword evidence="5" id="KW-0670">Pyruvate</keyword>
<dbReference type="PANTHER" id="PTHR30523:SF6">
    <property type="entry name" value="PHOSPHOENOLPYRUVATE CARBOXYLASE"/>
    <property type="match status" value="1"/>
</dbReference>
<dbReference type="GO" id="GO:0006099">
    <property type="term" value="P:tricarboxylic acid cycle"/>
    <property type="evidence" value="ECO:0007669"/>
    <property type="project" value="InterPro"/>
</dbReference>
<dbReference type="Pfam" id="PF00311">
    <property type="entry name" value="PEPcase"/>
    <property type="match status" value="1"/>
</dbReference>
<dbReference type="EMBL" id="LR134405">
    <property type="protein sequence ID" value="VEH67037.1"/>
    <property type="molecule type" value="Genomic_DNA"/>
</dbReference>
<evidence type="ECO:0000313" key="5">
    <source>
        <dbReference type="EMBL" id="VEH67037.1"/>
    </source>
</evidence>
<dbReference type="AlphaFoldDB" id="A0A448MPE2"/>
<keyword evidence="5" id="KW-0456">Lyase</keyword>